<name>D3DXT1_CUPMC</name>
<evidence type="ECO:0000313" key="1">
    <source>
        <dbReference type="EMBL" id="ADC45101.1"/>
    </source>
</evidence>
<dbReference type="HOGENOM" id="CLU_2846688_0_0_4"/>
<sequence>MPDAWVYPDEGWTLCIESKVALNVDINQLPRHMKTAEWRTYVPRQVAISLEAATSPLTRSMRGPS</sequence>
<dbReference type="AlphaFoldDB" id="D3DXT1"/>
<accession>D3DXT1</accession>
<dbReference type="Proteomes" id="UP000002429">
    <property type="component" value="Chromosome"/>
</dbReference>
<dbReference type="KEGG" id="rme:Rmet_6493"/>
<dbReference type="EMBL" id="CP000352">
    <property type="protein sequence ID" value="ADC45101.1"/>
    <property type="molecule type" value="Genomic_DNA"/>
</dbReference>
<reference evidence="2" key="1">
    <citation type="journal article" date="2010" name="PLoS ONE">
        <title>The complete genome sequence of Cupriavidus metallidurans strain CH34, a master survivalist in harsh and anthropogenic environments.</title>
        <authorList>
            <person name="Janssen P.J."/>
            <person name="Van Houdt R."/>
            <person name="Moors H."/>
            <person name="Monsieurs P."/>
            <person name="Morin N."/>
            <person name="Michaux A."/>
            <person name="Benotmane M.A."/>
            <person name="Leys N."/>
            <person name="Vallaeys T."/>
            <person name="Lapidus A."/>
            <person name="Monchy S."/>
            <person name="Medigue C."/>
            <person name="Taghavi S."/>
            <person name="McCorkle S."/>
            <person name="Dunn J."/>
            <person name="van der Lelie D."/>
            <person name="Mergeay M."/>
        </authorList>
    </citation>
    <scope>NUCLEOTIDE SEQUENCE [LARGE SCALE GENOMIC DNA]</scope>
    <source>
        <strain evidence="2">ATCC 43123 / DSM 2839 / NBRC 102507 / CH34</strain>
    </source>
</reference>
<proteinExistence type="predicted"/>
<keyword evidence="2" id="KW-1185">Reference proteome</keyword>
<organism evidence="1 2">
    <name type="scientific">Cupriavidus metallidurans (strain ATCC 43123 / DSM 2839 / NBRC 102507 / CH34)</name>
    <name type="common">Ralstonia metallidurans</name>
    <dbReference type="NCBI Taxonomy" id="266264"/>
    <lineage>
        <taxon>Bacteria</taxon>
        <taxon>Pseudomonadati</taxon>
        <taxon>Pseudomonadota</taxon>
        <taxon>Betaproteobacteria</taxon>
        <taxon>Burkholderiales</taxon>
        <taxon>Burkholderiaceae</taxon>
        <taxon>Cupriavidus</taxon>
    </lineage>
</organism>
<gene>
    <name evidence="1" type="ordered locus">Rmet_6493</name>
</gene>
<evidence type="ECO:0000313" key="2">
    <source>
        <dbReference type="Proteomes" id="UP000002429"/>
    </source>
</evidence>
<protein>
    <submittedName>
        <fullName evidence="1">Uncharacterized protein</fullName>
    </submittedName>
</protein>